<protein>
    <submittedName>
        <fullName evidence="3">Uncharacterized protein</fullName>
    </submittedName>
</protein>
<dbReference type="EMBL" id="NBIV01000093">
    <property type="protein sequence ID" value="PXF44361.1"/>
    <property type="molecule type" value="Genomic_DNA"/>
</dbReference>
<keyword evidence="2" id="KW-0732">Signal</keyword>
<dbReference type="AlphaFoldDB" id="A0A2V3IQH3"/>
<feature type="chain" id="PRO_5016107368" evidence="2">
    <location>
        <begin position="25"/>
        <end position="400"/>
    </location>
</feature>
<gene>
    <name evidence="3" type="ORF">BWQ96_05881</name>
</gene>
<reference evidence="3 4" key="1">
    <citation type="journal article" date="2018" name="Mol. Biol. Evol.">
        <title>Analysis of the draft genome of the red seaweed Gracilariopsis chorda provides insights into genome size evolution in Rhodophyta.</title>
        <authorList>
            <person name="Lee J."/>
            <person name="Yang E.C."/>
            <person name="Graf L."/>
            <person name="Yang J.H."/>
            <person name="Qiu H."/>
            <person name="Zel Zion U."/>
            <person name="Chan C.X."/>
            <person name="Stephens T.G."/>
            <person name="Weber A.P.M."/>
            <person name="Boo G.H."/>
            <person name="Boo S.M."/>
            <person name="Kim K.M."/>
            <person name="Shin Y."/>
            <person name="Jung M."/>
            <person name="Lee S.J."/>
            <person name="Yim H.S."/>
            <person name="Lee J.H."/>
            <person name="Bhattacharya D."/>
            <person name="Yoon H.S."/>
        </authorList>
    </citation>
    <scope>NUCLEOTIDE SEQUENCE [LARGE SCALE GENOMIC DNA]</scope>
    <source>
        <strain evidence="3 4">SKKU-2015</strain>
        <tissue evidence="3">Whole body</tissue>
    </source>
</reference>
<dbReference type="OrthoDB" id="4566292at2759"/>
<evidence type="ECO:0000313" key="3">
    <source>
        <dbReference type="EMBL" id="PXF44361.1"/>
    </source>
</evidence>
<keyword evidence="4" id="KW-1185">Reference proteome</keyword>
<feature type="signal peptide" evidence="2">
    <location>
        <begin position="1"/>
        <end position="24"/>
    </location>
</feature>
<proteinExistence type="predicted"/>
<name>A0A2V3IQH3_9FLOR</name>
<dbReference type="Proteomes" id="UP000247409">
    <property type="component" value="Unassembled WGS sequence"/>
</dbReference>
<organism evidence="3 4">
    <name type="scientific">Gracilariopsis chorda</name>
    <dbReference type="NCBI Taxonomy" id="448386"/>
    <lineage>
        <taxon>Eukaryota</taxon>
        <taxon>Rhodophyta</taxon>
        <taxon>Florideophyceae</taxon>
        <taxon>Rhodymeniophycidae</taxon>
        <taxon>Gracilariales</taxon>
        <taxon>Gracilariaceae</taxon>
        <taxon>Gracilariopsis</taxon>
    </lineage>
</organism>
<sequence>MVRPRLSSILHAILILATASAVLSESYAFDKPVQYVQSPALLPVSKQISPEVLRCKSTNPIVRGICDVALGKVNSELEAAGIAIRKDGVLFTYDDPKHVSIPTGHSCSVTAKVRHKHATAHFSSSSTLRLTGNSISDKLALRLKLPVRVSARVDVRQRFGARFFGKCKRYARDTFSLKAKADTRADVVVGLSLNPSFRKLSNGNFELTLMPVIAALFELDDLDLKFRVSKVSPITPIWTFIVGFKSTLLKSITGLFKGDSLKSIFKDIKRSLLYDFGAPVVLGIGALPRPLETLVFDALSNIAERKIERKAKGVGESLEDKLNDELRRALKLGPDGKRVIVIKGNFLDLLRSSPNTKDLFVVPPRTVTPRRPRGIGRGFRPRPPIKGGRRVYHRGRYQEP</sequence>
<evidence type="ECO:0000313" key="4">
    <source>
        <dbReference type="Proteomes" id="UP000247409"/>
    </source>
</evidence>
<accession>A0A2V3IQH3</accession>
<feature type="region of interest" description="Disordered" evidence="1">
    <location>
        <begin position="365"/>
        <end position="400"/>
    </location>
</feature>
<feature type="compositionally biased region" description="Basic residues" evidence="1">
    <location>
        <begin position="387"/>
        <end position="400"/>
    </location>
</feature>
<comment type="caution">
    <text evidence="3">The sequence shown here is derived from an EMBL/GenBank/DDBJ whole genome shotgun (WGS) entry which is preliminary data.</text>
</comment>
<evidence type="ECO:0000256" key="1">
    <source>
        <dbReference type="SAM" id="MobiDB-lite"/>
    </source>
</evidence>
<evidence type="ECO:0000256" key="2">
    <source>
        <dbReference type="SAM" id="SignalP"/>
    </source>
</evidence>